<dbReference type="GO" id="GO:0016887">
    <property type="term" value="F:ATP hydrolysis activity"/>
    <property type="evidence" value="ECO:0007669"/>
    <property type="project" value="InterPro"/>
</dbReference>
<evidence type="ECO:0000256" key="2">
    <source>
        <dbReference type="ARBA" id="ARBA00022741"/>
    </source>
</evidence>
<evidence type="ECO:0000313" key="5">
    <source>
        <dbReference type="EMBL" id="QCL96798.1"/>
    </source>
</evidence>
<reference evidence="5 6" key="1">
    <citation type="submission" date="2019-04" db="EMBL/GenBank/DDBJ databases">
        <title>Complete genome sequence of Agrobacterium tumefaciens CFBP7129.</title>
        <authorList>
            <person name="Haryono M."/>
            <person name="Lin Y.-C."/>
            <person name="Lai E.-M."/>
            <person name="Kuo C.-H."/>
        </authorList>
    </citation>
    <scope>NUCLEOTIDE SEQUENCE [LARGE SCALE GENOMIC DNA]</scope>
    <source>
        <strain evidence="5 6">CFBP7129</strain>
    </source>
</reference>
<dbReference type="GO" id="GO:0005886">
    <property type="term" value="C:plasma membrane"/>
    <property type="evidence" value="ECO:0007669"/>
    <property type="project" value="TreeGrafter"/>
</dbReference>
<dbReference type="GO" id="GO:0005304">
    <property type="term" value="F:L-valine transmembrane transporter activity"/>
    <property type="evidence" value="ECO:0007669"/>
    <property type="project" value="TreeGrafter"/>
</dbReference>
<dbReference type="Gene3D" id="3.40.50.300">
    <property type="entry name" value="P-loop containing nucleotide triphosphate hydrolases"/>
    <property type="match status" value="1"/>
</dbReference>
<name>A0A4D7YQ98_AGRTU</name>
<dbReference type="InterPro" id="IPR051120">
    <property type="entry name" value="ABC_AA/LPS_Transport"/>
</dbReference>
<dbReference type="PANTHER" id="PTHR45772:SF7">
    <property type="entry name" value="AMINO ACID ABC TRANSPORTER ATP-BINDING PROTEIN"/>
    <property type="match status" value="1"/>
</dbReference>
<dbReference type="InterPro" id="IPR003593">
    <property type="entry name" value="AAA+_ATPase"/>
</dbReference>
<dbReference type="InterPro" id="IPR003439">
    <property type="entry name" value="ABC_transporter-like_ATP-bd"/>
</dbReference>
<evidence type="ECO:0000259" key="4">
    <source>
        <dbReference type="PROSITE" id="PS50893"/>
    </source>
</evidence>
<proteinExistence type="predicted"/>
<dbReference type="GO" id="GO:0015808">
    <property type="term" value="P:L-alanine transport"/>
    <property type="evidence" value="ECO:0007669"/>
    <property type="project" value="TreeGrafter"/>
</dbReference>
<dbReference type="Proteomes" id="UP000298649">
    <property type="component" value="Chromosome linear"/>
</dbReference>
<dbReference type="GO" id="GO:0042941">
    <property type="term" value="P:D-alanine transmembrane transport"/>
    <property type="evidence" value="ECO:0007669"/>
    <property type="project" value="TreeGrafter"/>
</dbReference>
<evidence type="ECO:0000256" key="3">
    <source>
        <dbReference type="ARBA" id="ARBA00022840"/>
    </source>
</evidence>
<dbReference type="SUPFAM" id="SSF52540">
    <property type="entry name" value="P-loop containing nucleoside triphosphate hydrolases"/>
    <property type="match status" value="1"/>
</dbReference>
<dbReference type="RefSeq" id="WP_045021567.1">
    <property type="nucleotide sequence ID" value="NZ_CP039923.1"/>
</dbReference>
<keyword evidence="2" id="KW-0547">Nucleotide-binding</keyword>
<accession>A0A4D7YQ98</accession>
<dbReference type="CDD" id="cd03219">
    <property type="entry name" value="ABC_Mj1267_LivG_branched"/>
    <property type="match status" value="1"/>
</dbReference>
<dbReference type="GO" id="GO:0015188">
    <property type="term" value="F:L-isoleucine transmembrane transporter activity"/>
    <property type="evidence" value="ECO:0007669"/>
    <property type="project" value="TreeGrafter"/>
</dbReference>
<dbReference type="Pfam" id="PF00005">
    <property type="entry name" value="ABC_tran"/>
    <property type="match status" value="1"/>
</dbReference>
<dbReference type="EMBL" id="CP039923">
    <property type="protein sequence ID" value="QCL96798.1"/>
    <property type="molecule type" value="Genomic_DNA"/>
</dbReference>
<keyword evidence="3 5" id="KW-0067">ATP-binding</keyword>
<dbReference type="AlphaFoldDB" id="A0A4D7YQ98"/>
<dbReference type="GO" id="GO:0015192">
    <property type="term" value="F:L-phenylalanine transmembrane transporter activity"/>
    <property type="evidence" value="ECO:0007669"/>
    <property type="project" value="TreeGrafter"/>
</dbReference>
<organism evidence="5 6">
    <name type="scientific">Agrobacterium tumefaciens</name>
    <dbReference type="NCBI Taxonomy" id="358"/>
    <lineage>
        <taxon>Bacteria</taxon>
        <taxon>Pseudomonadati</taxon>
        <taxon>Pseudomonadota</taxon>
        <taxon>Alphaproteobacteria</taxon>
        <taxon>Hyphomicrobiales</taxon>
        <taxon>Rhizobiaceae</taxon>
        <taxon>Rhizobium/Agrobacterium group</taxon>
        <taxon>Agrobacterium</taxon>
        <taxon>Agrobacterium tumefaciens complex</taxon>
    </lineage>
</organism>
<dbReference type="PANTHER" id="PTHR45772">
    <property type="entry name" value="CONSERVED COMPONENT OF ABC TRANSPORTER FOR NATURAL AMINO ACIDS-RELATED"/>
    <property type="match status" value="1"/>
</dbReference>
<dbReference type="GO" id="GO:1903806">
    <property type="term" value="P:L-isoleucine import across plasma membrane"/>
    <property type="evidence" value="ECO:0007669"/>
    <property type="project" value="TreeGrafter"/>
</dbReference>
<dbReference type="SMART" id="SM00382">
    <property type="entry name" value="AAA"/>
    <property type="match status" value="1"/>
</dbReference>
<dbReference type="PROSITE" id="PS50893">
    <property type="entry name" value="ABC_TRANSPORTER_2"/>
    <property type="match status" value="1"/>
</dbReference>
<evidence type="ECO:0000313" key="6">
    <source>
        <dbReference type="Proteomes" id="UP000298649"/>
    </source>
</evidence>
<dbReference type="InterPro" id="IPR027417">
    <property type="entry name" value="P-loop_NTPase"/>
</dbReference>
<protein>
    <submittedName>
        <fullName evidence="5">ABC transporter ATP-binding protein</fullName>
    </submittedName>
</protein>
<gene>
    <name evidence="5" type="ORF">CFBP7129_21790</name>
</gene>
<keyword evidence="1" id="KW-0813">Transport</keyword>
<dbReference type="GO" id="GO:0005524">
    <property type="term" value="F:ATP binding"/>
    <property type="evidence" value="ECO:0007669"/>
    <property type="project" value="UniProtKB-KW"/>
</dbReference>
<feature type="domain" description="ABC transporter" evidence="4">
    <location>
        <begin position="4"/>
        <end position="237"/>
    </location>
</feature>
<dbReference type="GO" id="GO:1903805">
    <property type="term" value="P:L-valine import across plasma membrane"/>
    <property type="evidence" value="ECO:0007669"/>
    <property type="project" value="TreeGrafter"/>
</dbReference>
<sequence length="244" mass="25587">MPIIELDTVSKRYGALQVTDKVSLSVDAGEAVGIIGPNGAGKTTLFNLIAGTTLPDSGTIHFDGSDVTRVPARSRCHRGIGRSFQIPHPFVGMTTYENVLVGATFGGRSTEAAGAAKAVEVLELTGLAKKANTLAGQLTLLERKRLEMARALASSPKLLLLDEIAGGLTEPECVELVAAIKSVRKEGVSIIWIEHVVHALLAVVDRIAVIDFGRKIADGDPAATMADPQVAAIYMGIEGEVAHA</sequence>
<evidence type="ECO:0000256" key="1">
    <source>
        <dbReference type="ARBA" id="ARBA00022448"/>
    </source>
</evidence>